<dbReference type="CDD" id="cd17287">
    <property type="entry name" value="RMtype1_S_EcoN10ORF171P_TRD2-CR2_like"/>
    <property type="match status" value="1"/>
</dbReference>
<evidence type="ECO:0000259" key="4">
    <source>
        <dbReference type="Pfam" id="PF01420"/>
    </source>
</evidence>
<dbReference type="SUPFAM" id="SSF116734">
    <property type="entry name" value="DNA methylase specificity domain"/>
    <property type="match status" value="2"/>
</dbReference>
<evidence type="ECO:0000313" key="6">
    <source>
        <dbReference type="Proteomes" id="UP000610846"/>
    </source>
</evidence>
<reference evidence="5" key="2">
    <citation type="submission" date="2020-09" db="EMBL/GenBank/DDBJ databases">
        <authorList>
            <person name="Yu Y."/>
        </authorList>
    </citation>
    <scope>NUCLEOTIDE SEQUENCE</scope>
    <source>
        <strain evidence="5">KCTC 49039</strain>
    </source>
</reference>
<dbReference type="InterPro" id="IPR000055">
    <property type="entry name" value="Restrct_endonuc_typeI_TRD"/>
</dbReference>
<organism evidence="5 6">
    <name type="scientific">Cellulosimicrobium arenosum</name>
    <dbReference type="NCBI Taxonomy" id="2708133"/>
    <lineage>
        <taxon>Bacteria</taxon>
        <taxon>Bacillati</taxon>
        <taxon>Actinomycetota</taxon>
        <taxon>Actinomycetes</taxon>
        <taxon>Micrococcales</taxon>
        <taxon>Promicromonosporaceae</taxon>
        <taxon>Cellulosimicrobium</taxon>
    </lineage>
</organism>
<keyword evidence="6" id="KW-1185">Reference proteome</keyword>
<gene>
    <name evidence="5" type="ORF">IF651_03960</name>
</gene>
<dbReference type="InterPro" id="IPR052021">
    <property type="entry name" value="Type-I_RS_S_subunit"/>
</dbReference>
<dbReference type="GO" id="GO:0003677">
    <property type="term" value="F:DNA binding"/>
    <property type="evidence" value="ECO:0007669"/>
    <property type="project" value="UniProtKB-KW"/>
</dbReference>
<keyword evidence="3" id="KW-0238">DNA-binding</keyword>
<evidence type="ECO:0000256" key="2">
    <source>
        <dbReference type="ARBA" id="ARBA00022747"/>
    </source>
</evidence>
<dbReference type="Gene3D" id="1.10.287.1120">
    <property type="entry name" value="Bipartite methylase S protein"/>
    <property type="match status" value="1"/>
</dbReference>
<dbReference type="AlphaFoldDB" id="A0A927G7L8"/>
<sequence>MSAGWKTATVGESIVPVSVAGKSKIQTKDYKHEGAYPIVDQGQTPIAGWTDSLDAVIDAPLPLIVFGDHSRTFKHLDRPFARGADGTQLLRPVDEIDPLFFFYACRAIDLPSRGYNRHFTLLKEKTFSYPGDGAVQRSIAALLSRVERALLIQDELVALLKQAKAAAMRQLFSRGLRGEAQKETEIGPIPEGWELATIDKHFSVASGGTPSRSTPSYWVSGTIPWVKTTEVNYAVITETEEHITQAGLDGSAAKMLRPGTLLMAMYGQGVTRGKVGILGIEAACNQACAAMTPVDDGVLPSYLYHHLTSQYEAIRSLAHGGQQQNLNLDIVRKIGVPVPPTIDEQQEIVDLLDALDRKIDLRRRKREVLDQLFKSLLNKLMNGEVSVEHLDLSALRTTEGSAA</sequence>
<protein>
    <submittedName>
        <fullName evidence="5">Restriction endonuclease subunit S</fullName>
    </submittedName>
</protein>
<dbReference type="Proteomes" id="UP000610846">
    <property type="component" value="Unassembled WGS sequence"/>
</dbReference>
<comment type="similarity">
    <text evidence="1">Belongs to the type-I restriction system S methylase family.</text>
</comment>
<accession>A0A927G7L8</accession>
<dbReference type="PANTHER" id="PTHR30408">
    <property type="entry name" value="TYPE-1 RESTRICTION ENZYME ECOKI SPECIFICITY PROTEIN"/>
    <property type="match status" value="1"/>
</dbReference>
<dbReference type="GO" id="GO:0009307">
    <property type="term" value="P:DNA restriction-modification system"/>
    <property type="evidence" value="ECO:0007669"/>
    <property type="project" value="UniProtKB-KW"/>
</dbReference>
<keyword evidence="2" id="KW-0680">Restriction system</keyword>
<proteinExistence type="inferred from homology"/>
<dbReference type="InterPro" id="IPR044946">
    <property type="entry name" value="Restrct_endonuc_typeI_TRD_sf"/>
</dbReference>
<dbReference type="Gene3D" id="3.90.220.20">
    <property type="entry name" value="DNA methylase specificity domains"/>
    <property type="match status" value="2"/>
</dbReference>
<comment type="caution">
    <text evidence="5">The sequence shown here is derived from an EMBL/GenBank/DDBJ whole genome shotgun (WGS) entry which is preliminary data.</text>
</comment>
<name>A0A927G7L8_9MICO</name>
<keyword evidence="5" id="KW-0540">Nuclease</keyword>
<dbReference type="GO" id="GO:0004519">
    <property type="term" value="F:endonuclease activity"/>
    <property type="evidence" value="ECO:0007669"/>
    <property type="project" value="UniProtKB-KW"/>
</dbReference>
<feature type="domain" description="Type I restriction modification DNA specificity" evidence="4">
    <location>
        <begin position="190"/>
        <end position="369"/>
    </location>
</feature>
<keyword evidence="5" id="KW-0255">Endonuclease</keyword>
<evidence type="ECO:0000256" key="3">
    <source>
        <dbReference type="ARBA" id="ARBA00023125"/>
    </source>
</evidence>
<dbReference type="PANTHER" id="PTHR30408:SF12">
    <property type="entry name" value="TYPE I RESTRICTION ENZYME MJAVIII SPECIFICITY SUBUNIT"/>
    <property type="match status" value="1"/>
</dbReference>
<keyword evidence="5" id="KW-0378">Hydrolase</keyword>
<reference evidence="5" key="1">
    <citation type="journal article" date="2018" name="Curr. Microbiol.">
        <title>Cellulosimicrobium arenosum sp. nov., Isolated from Marine Sediment Sand.</title>
        <authorList>
            <person name="Oh M."/>
            <person name="Kim J.H."/>
            <person name="Yoon J.H."/>
            <person name="Schumann P."/>
            <person name="Kim W."/>
        </authorList>
    </citation>
    <scope>NUCLEOTIDE SEQUENCE</scope>
    <source>
        <strain evidence="5">KCTC 49039</strain>
    </source>
</reference>
<evidence type="ECO:0000256" key="1">
    <source>
        <dbReference type="ARBA" id="ARBA00010923"/>
    </source>
</evidence>
<dbReference type="Pfam" id="PF01420">
    <property type="entry name" value="Methylase_S"/>
    <property type="match status" value="1"/>
</dbReference>
<dbReference type="RefSeq" id="WP_191827774.1">
    <property type="nucleotide sequence ID" value="NZ_JACYHB010000002.1"/>
</dbReference>
<evidence type="ECO:0000313" key="5">
    <source>
        <dbReference type="EMBL" id="MBD8078213.1"/>
    </source>
</evidence>
<dbReference type="EMBL" id="JACYHB010000002">
    <property type="protein sequence ID" value="MBD8078213.1"/>
    <property type="molecule type" value="Genomic_DNA"/>
</dbReference>